<comment type="caution">
    <text evidence="3">The sequence shown here is derived from an EMBL/GenBank/DDBJ whole genome shotgun (WGS) entry which is preliminary data.</text>
</comment>
<keyword evidence="4" id="KW-1185">Reference proteome</keyword>
<accession>C8NC50</accession>
<feature type="signal peptide" evidence="1">
    <location>
        <begin position="1"/>
        <end position="26"/>
    </location>
</feature>
<evidence type="ECO:0000259" key="2">
    <source>
        <dbReference type="Pfam" id="PF18435"/>
    </source>
</evidence>
<keyword evidence="1" id="KW-0732">Signal</keyword>
<dbReference type="EMBL" id="ACKY01000113">
    <property type="protein sequence ID" value="EEV87812.1"/>
    <property type="molecule type" value="Genomic_DNA"/>
</dbReference>
<dbReference type="STRING" id="2718.CHUV0807_0980"/>
<evidence type="ECO:0000256" key="1">
    <source>
        <dbReference type="SAM" id="SignalP"/>
    </source>
</evidence>
<feature type="chain" id="PRO_5002989630" evidence="1">
    <location>
        <begin position="27"/>
        <end position="96"/>
    </location>
</feature>
<gene>
    <name evidence="3" type="ORF">HMPREF0198_2078</name>
</gene>
<dbReference type="GeneID" id="84790036"/>
<dbReference type="RefSeq" id="WP_004142275.1">
    <property type="nucleotide sequence ID" value="NZ_GG694027.1"/>
</dbReference>
<dbReference type="InterPro" id="IPR041172">
    <property type="entry name" value="EstA_Ig-like_N"/>
</dbReference>
<evidence type="ECO:0000313" key="4">
    <source>
        <dbReference type="Proteomes" id="UP000004870"/>
    </source>
</evidence>
<evidence type="ECO:0000313" key="3">
    <source>
        <dbReference type="EMBL" id="EEV87812.1"/>
    </source>
</evidence>
<dbReference type="AlphaFoldDB" id="C8NC50"/>
<reference evidence="3 4" key="1">
    <citation type="submission" date="2009-08" db="EMBL/GenBank/DDBJ databases">
        <authorList>
            <person name="Qin X."/>
            <person name="Bachman B."/>
            <person name="Battles P."/>
            <person name="Bell A."/>
            <person name="Bess C."/>
            <person name="Bickham C."/>
            <person name="Chaboub L."/>
            <person name="Chen D."/>
            <person name="Coyle M."/>
            <person name="Deiros D.R."/>
            <person name="Dinh H."/>
            <person name="Forbes L."/>
            <person name="Fowler G."/>
            <person name="Francisco L."/>
            <person name="Fu Q."/>
            <person name="Gubbala S."/>
            <person name="Hale W."/>
            <person name="Han Y."/>
            <person name="Hemphill L."/>
            <person name="Highlander S.K."/>
            <person name="Hirani K."/>
            <person name="Hogues M."/>
            <person name="Jackson L."/>
            <person name="Jakkamsetti A."/>
            <person name="Javaid M."/>
            <person name="Jiang H."/>
            <person name="Korchina V."/>
            <person name="Kovar C."/>
            <person name="Lara F."/>
            <person name="Lee S."/>
            <person name="Mata R."/>
            <person name="Mathew T."/>
            <person name="Moen C."/>
            <person name="Morales K."/>
            <person name="Munidasa M."/>
            <person name="Nazareth L."/>
            <person name="Ngo R."/>
            <person name="Nguyen L."/>
            <person name="Okwuonu G."/>
            <person name="Ongeri F."/>
            <person name="Patil S."/>
            <person name="Petrosino J."/>
            <person name="Pham C."/>
            <person name="Pham P."/>
            <person name="Pu L.-L."/>
            <person name="Puazo M."/>
            <person name="Raj R."/>
            <person name="Reid J."/>
            <person name="Rouhana J."/>
            <person name="Saada N."/>
            <person name="Shang Y."/>
            <person name="Simmons D."/>
            <person name="Thornton R."/>
            <person name="Warren J."/>
            <person name="Weissenberger G."/>
            <person name="Zhang J."/>
            <person name="Zhang L."/>
            <person name="Zhou C."/>
            <person name="Zhu D."/>
            <person name="Muzny D."/>
            <person name="Worley K."/>
            <person name="Gibbs R."/>
        </authorList>
    </citation>
    <scope>NUCLEOTIDE SEQUENCE [LARGE SCALE GENOMIC DNA]</scope>
    <source>
        <strain evidence="4">ATCC 15826 / DSM 8339 / NCTC 10426 / 6573</strain>
    </source>
</reference>
<dbReference type="Proteomes" id="UP000004870">
    <property type="component" value="Unassembled WGS sequence"/>
</dbReference>
<feature type="domain" description="Esterase Ig-like N-terminal" evidence="2">
    <location>
        <begin position="33"/>
        <end position="72"/>
    </location>
</feature>
<dbReference type="PROSITE" id="PS51318">
    <property type="entry name" value="TAT"/>
    <property type="match status" value="1"/>
</dbReference>
<proteinExistence type="predicted"/>
<dbReference type="Pfam" id="PF18435">
    <property type="entry name" value="EstA_Ig_like"/>
    <property type="match status" value="1"/>
</dbReference>
<sequence length="96" mass="10105">MPTRRQILIQTAGAAALLTLSGTALAAANAVQNATAITRVFGDGMRLVAVAVEYREALSSVDKSAYHVAGRHIHQRLPFCNLNYPPLRSGGGSGFP</sequence>
<protein>
    <submittedName>
        <fullName evidence="3">Tat pathway signal sequence domain protein</fullName>
    </submittedName>
</protein>
<dbReference type="OrthoDB" id="9764953at2"/>
<name>C8NC50_CARH6</name>
<organism evidence="3 4">
    <name type="scientific">Cardiobacterium hominis (strain ATCC 15826 / DSM 8339 / NCTC 10426 / 6573)</name>
    <dbReference type="NCBI Taxonomy" id="638300"/>
    <lineage>
        <taxon>Bacteria</taxon>
        <taxon>Pseudomonadati</taxon>
        <taxon>Pseudomonadota</taxon>
        <taxon>Gammaproteobacteria</taxon>
        <taxon>Cardiobacteriales</taxon>
        <taxon>Cardiobacteriaceae</taxon>
        <taxon>Cardiobacterium</taxon>
    </lineage>
</organism>
<dbReference type="Gene3D" id="2.60.40.2180">
    <property type="match status" value="1"/>
</dbReference>
<dbReference type="HOGENOM" id="CLU_2354602_0_0_6"/>
<dbReference type="InterPro" id="IPR006311">
    <property type="entry name" value="TAT_signal"/>
</dbReference>